<reference evidence="2 3" key="1">
    <citation type="submission" date="2017-02" db="EMBL/GenBank/DDBJ databases">
        <title>Genome sequence of Microcystis aeruginosa KW.</title>
        <authorList>
            <person name="Oh H.-M."/>
            <person name="Ahn C.-Y."/>
            <person name="Jeong H."/>
            <person name="Srivastava A."/>
            <person name="Lee H.-G."/>
            <person name="Kang S.-R."/>
        </authorList>
    </citation>
    <scope>NUCLEOTIDE SEQUENCE [LARGE SCALE GENOMIC DNA]</scope>
    <source>
        <strain evidence="2 3">KW</strain>
    </source>
</reference>
<feature type="domain" description="Protein kinase" evidence="1">
    <location>
        <begin position="20"/>
        <end position="275"/>
    </location>
</feature>
<dbReference type="Proteomes" id="UP000189835">
    <property type="component" value="Unassembled WGS sequence"/>
</dbReference>
<dbReference type="Pfam" id="PF00069">
    <property type="entry name" value="Pkinase"/>
    <property type="match status" value="1"/>
</dbReference>
<keyword evidence="2" id="KW-0723">Serine/threonine-protein kinase</keyword>
<evidence type="ECO:0000313" key="2">
    <source>
        <dbReference type="EMBL" id="OPF17110.1"/>
    </source>
</evidence>
<dbReference type="RefSeq" id="WP_079208033.1">
    <property type="nucleotide sequence ID" value="NZ_MVGR01000004.1"/>
</dbReference>
<evidence type="ECO:0000313" key="3">
    <source>
        <dbReference type="Proteomes" id="UP000189835"/>
    </source>
</evidence>
<name>A0A1V4BRR8_MICAE</name>
<dbReference type="Gene3D" id="1.10.510.10">
    <property type="entry name" value="Transferase(Phosphotransferase) domain 1"/>
    <property type="match status" value="1"/>
</dbReference>
<gene>
    <name evidence="2" type="ORF">B1L04_13615</name>
</gene>
<dbReference type="PANTHER" id="PTHR24345">
    <property type="entry name" value="SERINE/THREONINE-PROTEIN KINASE PLK"/>
    <property type="match status" value="1"/>
</dbReference>
<dbReference type="SUPFAM" id="SSF56112">
    <property type="entry name" value="Protein kinase-like (PK-like)"/>
    <property type="match status" value="1"/>
</dbReference>
<sequence length="443" mass="49957">MSDLLKSGQTVHTESSKTPCTVEQLLGGGGQGEVYRANLAGQPVALKWYYSHSIQADPRQYERLEAAIHSGAPSDRFLWPIDIVSEPGIEGFGYVMPLRELQYKGFVDLMKRRIKPEPTFRALTTAGFELADGFFQLHTKGLCYRDISFGNVFFNPNTGDVLICDNDNVTINGDQEGGVMGTPRFIAPEIITEQARPSTQTDLYSLAVLLFYMLMIHHPLEGKKETEIKCLDAPAMNKLYGTEAVFIFDPKDNSNVPVRGYHDNALAFWPIYPQFLRELFTKAFTKGIQDPENGRVRESEWRGAMVNLRDSIIYCPHCGAENFYDPDVIKASGGKPNPCWSCQKEIRLPPRIRIDKNIIMLNHDTKLFPHHINVKLFDFSQPVAEVTRHPNDPNIWGIKNLMQEKWLCTTADNQVKDVEPGRSATMAVGTKINFGKAEGEIRL</sequence>
<evidence type="ECO:0000259" key="1">
    <source>
        <dbReference type="PROSITE" id="PS50011"/>
    </source>
</evidence>
<proteinExistence type="predicted"/>
<accession>A0A1V4BRR8</accession>
<comment type="caution">
    <text evidence="2">The sequence shown here is derived from an EMBL/GenBank/DDBJ whole genome shotgun (WGS) entry which is preliminary data.</text>
</comment>
<dbReference type="SMART" id="SM00220">
    <property type="entry name" value="S_TKc"/>
    <property type="match status" value="1"/>
</dbReference>
<dbReference type="AlphaFoldDB" id="A0A1V4BRR8"/>
<dbReference type="PROSITE" id="PS50011">
    <property type="entry name" value="PROTEIN_KINASE_DOM"/>
    <property type="match status" value="1"/>
</dbReference>
<protein>
    <submittedName>
        <fullName evidence="2">Serine/threonine protein kinase</fullName>
    </submittedName>
</protein>
<organism evidence="2 3">
    <name type="scientific">Microcystis aeruginosa KW</name>
    <dbReference type="NCBI Taxonomy" id="1960155"/>
    <lineage>
        <taxon>Bacteria</taxon>
        <taxon>Bacillati</taxon>
        <taxon>Cyanobacteriota</taxon>
        <taxon>Cyanophyceae</taxon>
        <taxon>Oscillatoriophycideae</taxon>
        <taxon>Chroococcales</taxon>
        <taxon>Microcystaceae</taxon>
        <taxon>Microcystis</taxon>
    </lineage>
</organism>
<dbReference type="InterPro" id="IPR011009">
    <property type="entry name" value="Kinase-like_dom_sf"/>
</dbReference>
<keyword evidence="2" id="KW-0418">Kinase</keyword>
<keyword evidence="2" id="KW-0808">Transferase</keyword>
<dbReference type="GO" id="GO:0005524">
    <property type="term" value="F:ATP binding"/>
    <property type="evidence" value="ECO:0007669"/>
    <property type="project" value="InterPro"/>
</dbReference>
<dbReference type="EMBL" id="MVGR01000004">
    <property type="protein sequence ID" value="OPF17110.1"/>
    <property type="molecule type" value="Genomic_DNA"/>
</dbReference>
<dbReference type="GO" id="GO:0004674">
    <property type="term" value="F:protein serine/threonine kinase activity"/>
    <property type="evidence" value="ECO:0007669"/>
    <property type="project" value="UniProtKB-KW"/>
</dbReference>
<dbReference type="InterPro" id="IPR000719">
    <property type="entry name" value="Prot_kinase_dom"/>
</dbReference>